<dbReference type="EMBL" id="JQGA01001246">
    <property type="protein sequence ID" value="KGO67925.1"/>
    <property type="molecule type" value="Genomic_DNA"/>
</dbReference>
<evidence type="ECO:0000313" key="4">
    <source>
        <dbReference type="Proteomes" id="UP000030104"/>
    </source>
</evidence>
<keyword evidence="1" id="KW-0862">Zinc</keyword>
<dbReference type="Proteomes" id="UP000030104">
    <property type="component" value="Unassembled WGS sequence"/>
</dbReference>
<dbReference type="PROSITE" id="PS50157">
    <property type="entry name" value="ZINC_FINGER_C2H2_2"/>
    <property type="match status" value="1"/>
</dbReference>
<dbReference type="AlphaFoldDB" id="A0A0A2KU84"/>
<organism evidence="3 4">
    <name type="scientific">Penicillium italicum</name>
    <name type="common">Blue mold</name>
    <dbReference type="NCBI Taxonomy" id="40296"/>
    <lineage>
        <taxon>Eukaryota</taxon>
        <taxon>Fungi</taxon>
        <taxon>Dikarya</taxon>
        <taxon>Ascomycota</taxon>
        <taxon>Pezizomycotina</taxon>
        <taxon>Eurotiomycetes</taxon>
        <taxon>Eurotiomycetidae</taxon>
        <taxon>Eurotiales</taxon>
        <taxon>Aspergillaceae</taxon>
        <taxon>Penicillium</taxon>
    </lineage>
</organism>
<name>A0A0A2KU84_PENIT</name>
<dbReference type="GO" id="GO:0008270">
    <property type="term" value="F:zinc ion binding"/>
    <property type="evidence" value="ECO:0007669"/>
    <property type="project" value="UniProtKB-KW"/>
</dbReference>
<dbReference type="SMART" id="SM00355">
    <property type="entry name" value="ZnF_C2H2"/>
    <property type="match status" value="2"/>
</dbReference>
<gene>
    <name evidence="3" type="ORF">PITC_029640</name>
</gene>
<dbReference type="STRING" id="40296.A0A0A2KU84"/>
<dbReference type="PROSITE" id="PS00028">
    <property type="entry name" value="ZINC_FINGER_C2H2_1"/>
    <property type="match status" value="1"/>
</dbReference>
<keyword evidence="4" id="KW-1185">Reference proteome</keyword>
<dbReference type="PANTHER" id="PTHR38846:SF1">
    <property type="entry name" value="C3H1-TYPE DOMAIN-CONTAINING PROTEIN"/>
    <property type="match status" value="1"/>
</dbReference>
<dbReference type="InterPro" id="IPR013087">
    <property type="entry name" value="Znf_C2H2_type"/>
</dbReference>
<reference evidence="3 4" key="1">
    <citation type="journal article" date="2015" name="Mol. Plant Microbe Interact.">
        <title>Genome, transcriptome, and functional analyses of Penicillium expansum provide new insights into secondary metabolism and pathogenicity.</title>
        <authorList>
            <person name="Ballester A.R."/>
            <person name="Marcet-Houben M."/>
            <person name="Levin E."/>
            <person name="Sela N."/>
            <person name="Selma-Lazaro C."/>
            <person name="Carmona L."/>
            <person name="Wisniewski M."/>
            <person name="Droby S."/>
            <person name="Gonzalez-Candelas L."/>
            <person name="Gabaldon T."/>
        </authorList>
    </citation>
    <scope>NUCLEOTIDE SEQUENCE [LARGE SCALE GENOMIC DNA]</scope>
    <source>
        <strain evidence="3 4">PHI-1</strain>
    </source>
</reference>
<feature type="domain" description="C2H2-type" evidence="2">
    <location>
        <begin position="2"/>
        <end position="28"/>
    </location>
</feature>
<dbReference type="PhylomeDB" id="A0A0A2KU84"/>
<keyword evidence="1" id="KW-0863">Zinc-finger</keyword>
<keyword evidence="1" id="KW-0479">Metal-binding</keyword>
<evidence type="ECO:0000259" key="2">
    <source>
        <dbReference type="PROSITE" id="PS50157"/>
    </source>
</evidence>
<protein>
    <submittedName>
        <fullName evidence="3">Zinc finger, C2H2</fullName>
    </submittedName>
</protein>
<dbReference type="PANTHER" id="PTHR38846">
    <property type="entry name" value="C3H1-TYPE DOMAIN-CONTAINING PROTEIN"/>
    <property type="match status" value="1"/>
</dbReference>
<proteinExistence type="predicted"/>
<accession>A0A0A2KU84</accession>
<evidence type="ECO:0000313" key="3">
    <source>
        <dbReference type="EMBL" id="KGO67925.1"/>
    </source>
</evidence>
<dbReference type="OrthoDB" id="6105938at2759"/>
<dbReference type="OMA" id="SEVTIWF"/>
<dbReference type="HOGENOM" id="CLU_053382_0_0_1"/>
<evidence type="ECO:0000256" key="1">
    <source>
        <dbReference type="PROSITE-ProRule" id="PRU00042"/>
    </source>
</evidence>
<sequence>MFTCTSCNRNFNDQAGLTHHLQISLAHAFDCKPCGQVINSWELLRVHCESTLHQRMINSPLNAFFRSWSGFVFHVQLPPHRNWDELRKFCCWNVQSPQYRAAWIRYQDALASEVTIWFGDVLELESWHKLCGAVGISPLPMTCADGYWAIRDLHVNIIDLIQWARTGRGNGEVKRWKNNADLFEYSIATKKIFERDLTTTDTPNIVLRHLANCMLPR</sequence>
<dbReference type="Gene3D" id="3.30.160.60">
    <property type="entry name" value="Classic Zinc Finger"/>
    <property type="match status" value="1"/>
</dbReference>
<comment type="caution">
    <text evidence="3">The sequence shown here is derived from an EMBL/GenBank/DDBJ whole genome shotgun (WGS) entry which is preliminary data.</text>
</comment>